<accession>A0ABR1AX68</accession>
<dbReference type="Proteomes" id="UP001359485">
    <property type="component" value="Unassembled WGS sequence"/>
</dbReference>
<keyword evidence="2" id="KW-1185">Reference proteome</keyword>
<comment type="caution">
    <text evidence="1">The sequence shown here is derived from an EMBL/GenBank/DDBJ whole genome shotgun (WGS) entry which is preliminary data.</text>
</comment>
<evidence type="ECO:0000313" key="1">
    <source>
        <dbReference type="EMBL" id="KAK6630794.1"/>
    </source>
</evidence>
<sequence length="172" mass="20607">MCVNVNVLSDQFSLNFNELERWIYLRIRLQYLTTVKPHKIVKDPWLVDEYVRDCLEQLLDKDVISEFGRYTCLYYTEEGHYNNLWKYDRKTPFRYHPGKTQLCAVDSPKIRHVWGKAFDNLILEGMTGAPLIQEYQRIRYPIATGIHIYVKGYPQSYKPLTIIMENYRLVFV</sequence>
<proteinExistence type="predicted"/>
<evidence type="ECO:0000313" key="2">
    <source>
        <dbReference type="Proteomes" id="UP001359485"/>
    </source>
</evidence>
<dbReference type="EMBL" id="JAWJWF010000007">
    <property type="protein sequence ID" value="KAK6630794.1"/>
    <property type="molecule type" value="Genomic_DNA"/>
</dbReference>
<reference evidence="1 2" key="1">
    <citation type="submission" date="2023-09" db="EMBL/GenBank/DDBJ databases">
        <title>Genomes of two closely related lineages of the louse Polyplax serrata with different host specificities.</title>
        <authorList>
            <person name="Martinu J."/>
            <person name="Tarabai H."/>
            <person name="Stefka J."/>
            <person name="Hypsa V."/>
        </authorList>
    </citation>
    <scope>NUCLEOTIDE SEQUENCE [LARGE SCALE GENOMIC DNA]</scope>
    <source>
        <strain evidence="1">98ZLc_SE</strain>
    </source>
</reference>
<name>A0ABR1AX68_POLSC</name>
<gene>
    <name evidence="1" type="ORF">RUM44_002963</name>
</gene>
<protein>
    <submittedName>
        <fullName evidence="1">Uncharacterized protein</fullName>
    </submittedName>
</protein>
<organism evidence="1 2">
    <name type="scientific">Polyplax serrata</name>
    <name type="common">Common mouse louse</name>
    <dbReference type="NCBI Taxonomy" id="468196"/>
    <lineage>
        <taxon>Eukaryota</taxon>
        <taxon>Metazoa</taxon>
        <taxon>Ecdysozoa</taxon>
        <taxon>Arthropoda</taxon>
        <taxon>Hexapoda</taxon>
        <taxon>Insecta</taxon>
        <taxon>Pterygota</taxon>
        <taxon>Neoptera</taxon>
        <taxon>Paraneoptera</taxon>
        <taxon>Psocodea</taxon>
        <taxon>Troctomorpha</taxon>
        <taxon>Phthiraptera</taxon>
        <taxon>Anoplura</taxon>
        <taxon>Polyplacidae</taxon>
        <taxon>Polyplax</taxon>
    </lineage>
</organism>